<reference evidence="1" key="1">
    <citation type="submission" date="2022-09" db="EMBL/GenBank/DDBJ databases">
        <authorList>
            <person name="Li Z.-J."/>
        </authorList>
    </citation>
    <scope>NUCLEOTIDE SEQUENCE</scope>
    <source>
        <strain evidence="1">TGB11</strain>
        <plasmid evidence="1">unnamed</plasmid>
    </source>
</reference>
<proteinExistence type="predicted"/>
<geneLocation type="plasmid" evidence="1 2">
    <name>unnamed</name>
</geneLocation>
<dbReference type="AlphaFoldDB" id="A0AA47KP54"/>
<evidence type="ECO:0000313" key="2">
    <source>
        <dbReference type="Proteomes" id="UP001164748"/>
    </source>
</evidence>
<organism evidence="1 2">
    <name type="scientific">Salinivibrio kushneri</name>
    <dbReference type="NCBI Taxonomy" id="1908198"/>
    <lineage>
        <taxon>Bacteria</taxon>
        <taxon>Pseudomonadati</taxon>
        <taxon>Pseudomonadota</taxon>
        <taxon>Gammaproteobacteria</taxon>
        <taxon>Vibrionales</taxon>
        <taxon>Vibrionaceae</taxon>
        <taxon>Salinivibrio</taxon>
    </lineage>
</organism>
<gene>
    <name evidence="1" type="ORF">N8M53_13760</name>
</gene>
<dbReference type="EMBL" id="CP114589">
    <property type="protein sequence ID" value="WBA10417.1"/>
    <property type="molecule type" value="Genomic_DNA"/>
</dbReference>
<dbReference type="RefSeq" id="WP_269580431.1">
    <property type="nucleotide sequence ID" value="NZ_CP114589.1"/>
</dbReference>
<evidence type="ECO:0000313" key="1">
    <source>
        <dbReference type="EMBL" id="WBA10417.1"/>
    </source>
</evidence>
<sequence length="167" mass="18072">MAFSVQPDSMLPDIGDHERAMVEQEVKLAVTDANGKSLGYLAMVPDAQRFITLTQDNAEALSFIKTPCSVNAGYYQWSFFYDDIEYGLDCLIEPDRNKCRLYANDHAAAAPSWKLVDDGERGSLMMAAPISAIGPGTRIAVTSDEADVPNVLVGALEGGVLVHEQSS</sequence>
<dbReference type="Proteomes" id="UP001164748">
    <property type="component" value="Plasmid unnamed"/>
</dbReference>
<protein>
    <submittedName>
        <fullName evidence="1">Uncharacterized protein</fullName>
    </submittedName>
</protein>
<accession>A0AA47KP54</accession>
<keyword evidence="1" id="KW-0614">Plasmid</keyword>
<name>A0AA47KP54_9GAMM</name>